<feature type="transmembrane region" description="Helical" evidence="9">
    <location>
        <begin position="75"/>
        <end position="99"/>
    </location>
</feature>
<organism evidence="11 12">
    <name type="scientific">Teichococcus aestuarii</name>
    <dbReference type="NCBI Taxonomy" id="568898"/>
    <lineage>
        <taxon>Bacteria</taxon>
        <taxon>Pseudomonadati</taxon>
        <taxon>Pseudomonadota</taxon>
        <taxon>Alphaproteobacteria</taxon>
        <taxon>Acetobacterales</taxon>
        <taxon>Roseomonadaceae</taxon>
        <taxon>Roseomonas</taxon>
    </lineage>
</organism>
<evidence type="ECO:0000256" key="3">
    <source>
        <dbReference type="ARBA" id="ARBA00022475"/>
    </source>
</evidence>
<evidence type="ECO:0000256" key="7">
    <source>
        <dbReference type="ARBA" id="ARBA00022989"/>
    </source>
</evidence>
<dbReference type="CDD" id="cd06261">
    <property type="entry name" value="TM_PBP2"/>
    <property type="match status" value="1"/>
</dbReference>
<sequence length="267" mass="28250">MRRPVLRRMGAGRWVGAVLLAAIAGFALLGPWLIAADPNRQNLFNILAPFGGSDPLGTDQLGRSMLARLAAASRLSLSLALATVAGAAVTGVLLGLLAAAGGRLADRALSLLADGILALPSVLLVLLFASLGPGNFVFIYLGLASYQWVEYFRVTRSVAAFELRRPHVEAARLNGFSRLYVARHLLLPPLAPVLSTLMAFNLGTAIFTISALSVIGIGLRPPVAEWGTMTIELLPYYAEAPWHALLPTAMVALTVLSLHLLAGRGSR</sequence>
<feature type="transmembrane region" description="Helical" evidence="9">
    <location>
        <begin position="193"/>
        <end position="220"/>
    </location>
</feature>
<evidence type="ECO:0000313" key="11">
    <source>
        <dbReference type="EMBL" id="PWC26434.1"/>
    </source>
</evidence>
<keyword evidence="6" id="KW-0653">Protein transport</keyword>
<evidence type="ECO:0000256" key="6">
    <source>
        <dbReference type="ARBA" id="ARBA00022927"/>
    </source>
</evidence>
<evidence type="ECO:0000256" key="4">
    <source>
        <dbReference type="ARBA" id="ARBA00022692"/>
    </source>
</evidence>
<dbReference type="RefSeq" id="WP_109519291.1">
    <property type="nucleotide sequence ID" value="NZ_PDOA01000040.1"/>
</dbReference>
<comment type="caution">
    <text evidence="11">The sequence shown here is derived from an EMBL/GenBank/DDBJ whole genome shotgun (WGS) entry which is preliminary data.</text>
</comment>
<evidence type="ECO:0000256" key="8">
    <source>
        <dbReference type="ARBA" id="ARBA00023136"/>
    </source>
</evidence>
<evidence type="ECO:0000313" key="12">
    <source>
        <dbReference type="Proteomes" id="UP000245048"/>
    </source>
</evidence>
<accession>A0A2U1UXN6</accession>
<reference evidence="12" key="1">
    <citation type="submission" date="2017-10" db="EMBL/GenBank/DDBJ databases">
        <authorList>
            <person name="Toshchakov S.V."/>
            <person name="Goeva M.A."/>
        </authorList>
    </citation>
    <scope>NUCLEOTIDE SEQUENCE [LARGE SCALE GENOMIC DNA]</scope>
    <source>
        <strain evidence="12">JR1/69-1-13</strain>
    </source>
</reference>
<dbReference type="GO" id="GO:0005886">
    <property type="term" value="C:plasma membrane"/>
    <property type="evidence" value="ECO:0007669"/>
    <property type="project" value="UniProtKB-SubCell"/>
</dbReference>
<name>A0A2U1UXN6_9PROT</name>
<keyword evidence="4 9" id="KW-0812">Transmembrane</keyword>
<dbReference type="Gene3D" id="1.10.3720.10">
    <property type="entry name" value="MetI-like"/>
    <property type="match status" value="1"/>
</dbReference>
<keyword evidence="8 9" id="KW-0472">Membrane</keyword>
<dbReference type="InterPro" id="IPR000515">
    <property type="entry name" value="MetI-like"/>
</dbReference>
<feature type="domain" description="ABC transmembrane type-1" evidence="10">
    <location>
        <begin position="73"/>
        <end position="262"/>
    </location>
</feature>
<keyword evidence="12" id="KW-1185">Reference proteome</keyword>
<protein>
    <submittedName>
        <fullName evidence="11">ABC transporter permease</fullName>
    </submittedName>
</protein>
<dbReference type="SUPFAM" id="SSF161098">
    <property type="entry name" value="MetI-like"/>
    <property type="match status" value="1"/>
</dbReference>
<dbReference type="GO" id="GO:0071916">
    <property type="term" value="F:dipeptide transmembrane transporter activity"/>
    <property type="evidence" value="ECO:0007669"/>
    <property type="project" value="TreeGrafter"/>
</dbReference>
<dbReference type="InterPro" id="IPR035906">
    <property type="entry name" value="MetI-like_sf"/>
</dbReference>
<evidence type="ECO:0000256" key="1">
    <source>
        <dbReference type="ARBA" id="ARBA00004651"/>
    </source>
</evidence>
<keyword evidence="2 9" id="KW-0813">Transport</keyword>
<evidence type="ECO:0000256" key="5">
    <source>
        <dbReference type="ARBA" id="ARBA00022856"/>
    </source>
</evidence>
<keyword evidence="3" id="KW-1003">Cell membrane</keyword>
<comment type="subcellular location">
    <subcellularLocation>
        <location evidence="1 9">Cell membrane</location>
        <topology evidence="1 9">Multi-pass membrane protein</topology>
    </subcellularLocation>
</comment>
<proteinExistence type="inferred from homology"/>
<evidence type="ECO:0000256" key="9">
    <source>
        <dbReference type="RuleBase" id="RU363032"/>
    </source>
</evidence>
<dbReference type="PANTHER" id="PTHR43386:SF1">
    <property type="entry name" value="D,D-DIPEPTIDE TRANSPORT SYSTEM PERMEASE PROTEIN DDPC-RELATED"/>
    <property type="match status" value="1"/>
</dbReference>
<keyword evidence="7 9" id="KW-1133">Transmembrane helix</keyword>
<evidence type="ECO:0000259" key="10">
    <source>
        <dbReference type="PROSITE" id="PS50928"/>
    </source>
</evidence>
<dbReference type="GO" id="GO:0015031">
    <property type="term" value="P:protein transport"/>
    <property type="evidence" value="ECO:0007669"/>
    <property type="project" value="UniProtKB-KW"/>
</dbReference>
<dbReference type="AlphaFoldDB" id="A0A2U1UXN6"/>
<dbReference type="PROSITE" id="PS50928">
    <property type="entry name" value="ABC_TM1"/>
    <property type="match status" value="1"/>
</dbReference>
<feature type="transmembrane region" description="Helical" evidence="9">
    <location>
        <begin position="240"/>
        <end position="262"/>
    </location>
</feature>
<dbReference type="EMBL" id="PDOA01000040">
    <property type="protein sequence ID" value="PWC26434.1"/>
    <property type="molecule type" value="Genomic_DNA"/>
</dbReference>
<dbReference type="PANTHER" id="PTHR43386">
    <property type="entry name" value="OLIGOPEPTIDE TRANSPORT SYSTEM PERMEASE PROTEIN APPC"/>
    <property type="match status" value="1"/>
</dbReference>
<keyword evidence="5" id="KW-0571">Peptide transport</keyword>
<dbReference type="Pfam" id="PF00528">
    <property type="entry name" value="BPD_transp_1"/>
    <property type="match status" value="1"/>
</dbReference>
<gene>
    <name evidence="11" type="ORF">CR165_23205</name>
</gene>
<dbReference type="Proteomes" id="UP000245048">
    <property type="component" value="Unassembled WGS sequence"/>
</dbReference>
<dbReference type="InterPro" id="IPR050366">
    <property type="entry name" value="BP-dependent_transpt_permease"/>
</dbReference>
<dbReference type="OrthoDB" id="9766870at2"/>
<evidence type="ECO:0000256" key="2">
    <source>
        <dbReference type="ARBA" id="ARBA00022448"/>
    </source>
</evidence>
<comment type="similarity">
    <text evidence="9">Belongs to the binding-protein-dependent transport system permease family.</text>
</comment>